<dbReference type="EMBL" id="MU276085">
    <property type="protein sequence ID" value="KAI0042075.1"/>
    <property type="molecule type" value="Genomic_DNA"/>
</dbReference>
<gene>
    <name evidence="1" type="ORF">FA95DRAFT_616321</name>
</gene>
<name>A0ACB8RER3_9AGAM</name>
<sequence>MASAEDQGMSESCVSTTVDEVQDLLRSWDTIAAFVLEDTTQAGLFVMPDPSAVADSGSGGTQQGDHNHLEDGDDDSDGSLFDRMPKSMFLSIFNDTIYRDNRTLDATEGDKATIVTKFSDRQHVFTAIEEINYVRLESERRKQQEHIEQSLFGTQSVGSLSVEQVGAYVSPGSSSRIRSWLRKCAQAQDSATAQRSETEQNPQVDPEEAPVHQYQDCALRTGSEEGDKSMQSVVDIHQRAERAQVEVACPATDIQHRGPAGKRDAHTWCWQTFVVCFATLIALTLLLLWWCNDLTPTTTSLAISH</sequence>
<reference evidence="1" key="1">
    <citation type="submission" date="2021-02" db="EMBL/GenBank/DDBJ databases">
        <authorList>
            <consortium name="DOE Joint Genome Institute"/>
            <person name="Ahrendt S."/>
            <person name="Looney B.P."/>
            <person name="Miyauchi S."/>
            <person name="Morin E."/>
            <person name="Drula E."/>
            <person name="Courty P.E."/>
            <person name="Chicoki N."/>
            <person name="Fauchery L."/>
            <person name="Kohler A."/>
            <person name="Kuo A."/>
            <person name="Labutti K."/>
            <person name="Pangilinan J."/>
            <person name="Lipzen A."/>
            <person name="Riley R."/>
            <person name="Andreopoulos W."/>
            <person name="He G."/>
            <person name="Johnson J."/>
            <person name="Barry K.W."/>
            <person name="Grigoriev I.V."/>
            <person name="Nagy L."/>
            <person name="Hibbett D."/>
            <person name="Henrissat B."/>
            <person name="Matheny P.B."/>
            <person name="Labbe J."/>
            <person name="Martin F."/>
        </authorList>
    </citation>
    <scope>NUCLEOTIDE SEQUENCE</scope>
    <source>
        <strain evidence="1">FP105234-sp</strain>
    </source>
</reference>
<accession>A0ACB8RER3</accession>
<comment type="caution">
    <text evidence="1">The sequence shown here is derived from an EMBL/GenBank/DDBJ whole genome shotgun (WGS) entry which is preliminary data.</text>
</comment>
<evidence type="ECO:0000313" key="2">
    <source>
        <dbReference type="Proteomes" id="UP000814033"/>
    </source>
</evidence>
<protein>
    <submittedName>
        <fullName evidence="1">Uncharacterized protein</fullName>
    </submittedName>
</protein>
<keyword evidence="2" id="KW-1185">Reference proteome</keyword>
<reference evidence="1" key="2">
    <citation type="journal article" date="2022" name="New Phytol.">
        <title>Evolutionary transition to the ectomycorrhizal habit in the genomes of a hyperdiverse lineage of mushroom-forming fungi.</title>
        <authorList>
            <person name="Looney B."/>
            <person name="Miyauchi S."/>
            <person name="Morin E."/>
            <person name="Drula E."/>
            <person name="Courty P.E."/>
            <person name="Kohler A."/>
            <person name="Kuo A."/>
            <person name="LaButti K."/>
            <person name="Pangilinan J."/>
            <person name="Lipzen A."/>
            <person name="Riley R."/>
            <person name="Andreopoulos W."/>
            <person name="He G."/>
            <person name="Johnson J."/>
            <person name="Nolan M."/>
            <person name="Tritt A."/>
            <person name="Barry K.W."/>
            <person name="Grigoriev I.V."/>
            <person name="Nagy L.G."/>
            <person name="Hibbett D."/>
            <person name="Henrissat B."/>
            <person name="Matheny P.B."/>
            <person name="Labbe J."/>
            <person name="Martin F.M."/>
        </authorList>
    </citation>
    <scope>NUCLEOTIDE SEQUENCE</scope>
    <source>
        <strain evidence="1">FP105234-sp</strain>
    </source>
</reference>
<proteinExistence type="predicted"/>
<dbReference type="Proteomes" id="UP000814033">
    <property type="component" value="Unassembled WGS sequence"/>
</dbReference>
<organism evidence="1 2">
    <name type="scientific">Auriscalpium vulgare</name>
    <dbReference type="NCBI Taxonomy" id="40419"/>
    <lineage>
        <taxon>Eukaryota</taxon>
        <taxon>Fungi</taxon>
        <taxon>Dikarya</taxon>
        <taxon>Basidiomycota</taxon>
        <taxon>Agaricomycotina</taxon>
        <taxon>Agaricomycetes</taxon>
        <taxon>Russulales</taxon>
        <taxon>Auriscalpiaceae</taxon>
        <taxon>Auriscalpium</taxon>
    </lineage>
</organism>
<evidence type="ECO:0000313" key="1">
    <source>
        <dbReference type="EMBL" id="KAI0042075.1"/>
    </source>
</evidence>